<organism evidence="1 2">
    <name type="scientific">Shewanella xiamenensis</name>
    <dbReference type="NCBI Taxonomy" id="332186"/>
    <lineage>
        <taxon>Bacteria</taxon>
        <taxon>Pseudomonadati</taxon>
        <taxon>Pseudomonadota</taxon>
        <taxon>Gammaproteobacteria</taxon>
        <taxon>Alteromonadales</taxon>
        <taxon>Shewanellaceae</taxon>
        <taxon>Shewanella</taxon>
    </lineage>
</organism>
<reference evidence="1 2" key="1">
    <citation type="submission" date="2022-09" db="EMBL/GenBank/DDBJ databases">
        <title>The outer-membrane cytochrome OmcA is essential for infection of Shewanella oneidensis by a zebrafish-associated bacteriophage.</title>
        <authorList>
            <person name="Grenfell A.W."/>
            <person name="Intile P."/>
            <person name="Mcfarlane J."/>
            <person name="Leung D."/>
            <person name="Abdalla K."/>
            <person name="Wold M."/>
            <person name="Kees E."/>
            <person name="Gralnick J."/>
        </authorList>
    </citation>
    <scope>NUCLEOTIDE SEQUENCE [LARGE SCALE GENOMIC DNA]</scope>
    <source>
        <strain evidence="1 2">NF-5</strain>
    </source>
</reference>
<name>A0ABT6UDP3_9GAMM</name>
<accession>A0ABT6UDP3</accession>
<proteinExistence type="predicted"/>
<comment type="caution">
    <text evidence="1">The sequence shown here is derived from an EMBL/GenBank/DDBJ whole genome shotgun (WGS) entry which is preliminary data.</text>
</comment>
<sequence length="190" mass="22099">MKKIGPNKIRRLAEKYREWLVAQTWFNSKINNTDEWLAPINKIIDQSANSPTLLWEAVVDHWQATNWDEDSFPTLFAQLYDMVDEYRTNRGVDGVDGVNLIIDALKKPESQSLSPQVIISQLYEKLTGELLVSETDHVNGEDYVLHEEVCEFFGLMSNRLLLNDVSVFCRNLTNQQLASELRTYQHKLFY</sequence>
<evidence type="ECO:0000313" key="2">
    <source>
        <dbReference type="Proteomes" id="UP001159075"/>
    </source>
</evidence>
<dbReference type="RefSeq" id="WP_282679536.1">
    <property type="nucleotide sequence ID" value="NZ_CP106875.1"/>
</dbReference>
<dbReference type="EMBL" id="JAOTLW010000013">
    <property type="protein sequence ID" value="MDI5832567.1"/>
    <property type="molecule type" value="Genomic_DNA"/>
</dbReference>
<evidence type="ECO:0000313" key="1">
    <source>
        <dbReference type="EMBL" id="MDI5832567.1"/>
    </source>
</evidence>
<keyword evidence="2" id="KW-1185">Reference proteome</keyword>
<gene>
    <name evidence="1" type="ORF">ODY93_13390</name>
</gene>
<dbReference type="Proteomes" id="UP001159075">
    <property type="component" value="Unassembled WGS sequence"/>
</dbReference>
<protein>
    <submittedName>
        <fullName evidence="1">GeBP family protein</fullName>
    </submittedName>
</protein>